<organism evidence="1 2">
    <name type="scientific">Dendrolimus kikuchii</name>
    <dbReference type="NCBI Taxonomy" id="765133"/>
    <lineage>
        <taxon>Eukaryota</taxon>
        <taxon>Metazoa</taxon>
        <taxon>Ecdysozoa</taxon>
        <taxon>Arthropoda</taxon>
        <taxon>Hexapoda</taxon>
        <taxon>Insecta</taxon>
        <taxon>Pterygota</taxon>
        <taxon>Neoptera</taxon>
        <taxon>Endopterygota</taxon>
        <taxon>Lepidoptera</taxon>
        <taxon>Glossata</taxon>
        <taxon>Ditrysia</taxon>
        <taxon>Bombycoidea</taxon>
        <taxon>Lasiocampidae</taxon>
        <taxon>Dendrolimus</taxon>
    </lineage>
</organism>
<gene>
    <name evidence="1" type="ORF">K1T71_004157</name>
</gene>
<keyword evidence="2" id="KW-1185">Reference proteome</keyword>
<accession>A0ACC1D9Z9</accession>
<name>A0ACC1D9Z9_9NEOP</name>
<evidence type="ECO:0000313" key="1">
    <source>
        <dbReference type="EMBL" id="KAJ0180753.1"/>
    </source>
</evidence>
<protein>
    <submittedName>
        <fullName evidence="1">Uncharacterized protein</fullName>
    </submittedName>
</protein>
<dbReference type="Proteomes" id="UP000824533">
    <property type="component" value="Linkage Group LG06"/>
</dbReference>
<evidence type="ECO:0000313" key="2">
    <source>
        <dbReference type="Proteomes" id="UP000824533"/>
    </source>
</evidence>
<dbReference type="EMBL" id="CM034392">
    <property type="protein sequence ID" value="KAJ0180753.1"/>
    <property type="molecule type" value="Genomic_DNA"/>
</dbReference>
<proteinExistence type="predicted"/>
<sequence>MSRLILHRAFGSPPARSVMMLSDILGLQMEYKDVNILLGEQKLPEFKKLNPMRTVPVLEDDGFILSESHAILKYLTAKYGDKEQQERWYPSSLRTRSIVDQTMFFNAGVFFIAFRDAAFATMFGGATEPTPQNIKSIESSYEIAEAYLLKRKYMAADHMTLADLCTGTTATVAQIIHKVNSDRYPRYADWLTKMQEEPVFQKVNSPGVVFMEKLFNKMWKENRSRQTK</sequence>
<comment type="caution">
    <text evidence="1">The sequence shown here is derived from an EMBL/GenBank/DDBJ whole genome shotgun (WGS) entry which is preliminary data.</text>
</comment>
<reference evidence="1 2" key="1">
    <citation type="journal article" date="2021" name="Front. Genet.">
        <title>Chromosome-Level Genome Assembly Reveals Significant Gene Expansion in the Toll and IMD Signaling Pathways of Dendrolimus kikuchii.</title>
        <authorList>
            <person name="Zhou J."/>
            <person name="Wu P."/>
            <person name="Xiong Z."/>
            <person name="Liu N."/>
            <person name="Zhao N."/>
            <person name="Ji M."/>
            <person name="Qiu Y."/>
            <person name="Yang B."/>
        </authorList>
    </citation>
    <scope>NUCLEOTIDE SEQUENCE [LARGE SCALE GENOMIC DNA]</scope>
    <source>
        <strain evidence="1">Ann1</strain>
    </source>
</reference>